<dbReference type="PRINTS" id="PR00690">
    <property type="entry name" value="ADHESNFAMILY"/>
</dbReference>
<dbReference type="GO" id="GO:0046872">
    <property type="term" value="F:metal ion binding"/>
    <property type="evidence" value="ECO:0007669"/>
    <property type="project" value="UniProtKB-KW"/>
</dbReference>
<evidence type="ECO:0000256" key="5">
    <source>
        <dbReference type="RuleBase" id="RU003512"/>
    </source>
</evidence>
<dbReference type="Proteomes" id="UP000825179">
    <property type="component" value="Chromosome"/>
</dbReference>
<dbReference type="GO" id="GO:0007155">
    <property type="term" value="P:cell adhesion"/>
    <property type="evidence" value="ECO:0007669"/>
    <property type="project" value="InterPro"/>
</dbReference>
<reference evidence="8 10" key="1">
    <citation type="journal article" date="2011" name="J. Bacteriol.">
        <title>Draft genome sequence of the thermoalkaliphilic Caldalkalibacillus thermarum strain TA2.A1.</title>
        <authorList>
            <person name="Kalamorz F."/>
            <person name="Keis S."/>
            <person name="McMillan D.G."/>
            <person name="Olsson K."/>
            <person name="Stanton J.A."/>
            <person name="Stockwell P."/>
            <person name="Black M.A."/>
            <person name="Klingeman D.M."/>
            <person name="Land M.L."/>
            <person name="Han C.S."/>
            <person name="Martin S.L."/>
            <person name="Becher S.A."/>
            <person name="Peddie C.J."/>
            <person name="Morgan H.W."/>
            <person name="Matthies D."/>
            <person name="Preiss L."/>
            <person name="Meier T."/>
            <person name="Brown S.D."/>
            <person name="Cook G.M."/>
        </authorList>
    </citation>
    <scope>NUCLEOTIDE SEQUENCE [LARGE SCALE GENOMIC DNA]</scope>
    <source>
        <strain evidence="8 10">TA2.A1</strain>
    </source>
</reference>
<evidence type="ECO:0000256" key="3">
    <source>
        <dbReference type="ARBA" id="ARBA00022723"/>
    </source>
</evidence>
<evidence type="ECO:0000256" key="4">
    <source>
        <dbReference type="ARBA" id="ARBA00022729"/>
    </source>
</evidence>
<dbReference type="InterPro" id="IPR006127">
    <property type="entry name" value="ZnuA-like"/>
</dbReference>
<dbReference type="InterPro" id="IPR006129">
    <property type="entry name" value="AdhesinB"/>
</dbReference>
<feature type="signal peptide" evidence="7">
    <location>
        <begin position="1"/>
        <end position="26"/>
    </location>
</feature>
<dbReference type="AlphaFoldDB" id="F5L7J9"/>
<evidence type="ECO:0000313" key="8">
    <source>
        <dbReference type="EMBL" id="EGL82713.1"/>
    </source>
</evidence>
<dbReference type="PROSITE" id="PS51257">
    <property type="entry name" value="PROKAR_LIPOPROTEIN"/>
    <property type="match status" value="1"/>
</dbReference>
<dbReference type="EMBL" id="CP082237">
    <property type="protein sequence ID" value="QZT33746.1"/>
    <property type="molecule type" value="Genomic_DNA"/>
</dbReference>
<comment type="similarity">
    <text evidence="5">Belongs to the bacterial solute-binding protein 9 family.</text>
</comment>
<reference evidence="9" key="3">
    <citation type="submission" date="2021-08" db="EMBL/GenBank/DDBJ databases">
        <authorList>
            <person name="de Jong S."/>
            <person name="van den Broek M."/>
            <person name="Merkel A."/>
            <person name="de la Torre Cortes P."/>
            <person name="Kalamorz F."/>
            <person name="Cook G."/>
            <person name="van Loosdrecht M."/>
            <person name="McMillan D."/>
        </authorList>
    </citation>
    <scope>NUCLEOTIDE SEQUENCE</scope>
    <source>
        <strain evidence="9">TA2.A1</strain>
    </source>
</reference>
<dbReference type="SUPFAM" id="SSF53807">
    <property type="entry name" value="Helical backbone' metal receptor"/>
    <property type="match status" value="1"/>
</dbReference>
<dbReference type="RefSeq" id="WP_007504923.1">
    <property type="nucleotide sequence ID" value="NZ_AFCE01000141.1"/>
</dbReference>
<dbReference type="Pfam" id="PF01297">
    <property type="entry name" value="ZnuA"/>
    <property type="match status" value="1"/>
</dbReference>
<dbReference type="eggNOG" id="COG0803">
    <property type="taxonomic scope" value="Bacteria"/>
</dbReference>
<feature type="region of interest" description="Disordered" evidence="6">
    <location>
        <begin position="28"/>
        <end position="48"/>
    </location>
</feature>
<accession>F5L7J9</accession>
<name>F5L7J9_CALTT</name>
<keyword evidence="2 5" id="KW-0813">Transport</keyword>
<proteinExistence type="inferred from homology"/>
<feature type="compositionally biased region" description="Low complexity" evidence="6">
    <location>
        <begin position="32"/>
        <end position="43"/>
    </location>
</feature>
<dbReference type="InterPro" id="IPR006128">
    <property type="entry name" value="Lipoprotein_PsaA-like"/>
</dbReference>
<dbReference type="GO" id="GO:0030001">
    <property type="term" value="P:metal ion transport"/>
    <property type="evidence" value="ECO:0007669"/>
    <property type="project" value="InterPro"/>
</dbReference>
<keyword evidence="11" id="KW-1185">Reference proteome</keyword>
<dbReference type="PANTHER" id="PTHR42953:SF1">
    <property type="entry name" value="METAL-BINDING PROTEIN HI_0362-RELATED"/>
    <property type="match status" value="1"/>
</dbReference>
<dbReference type="GO" id="GO:0030313">
    <property type="term" value="C:cell envelope"/>
    <property type="evidence" value="ECO:0007669"/>
    <property type="project" value="UniProtKB-SubCell"/>
</dbReference>
<dbReference type="PRINTS" id="PR00691">
    <property type="entry name" value="ADHESINB"/>
</dbReference>
<dbReference type="CDD" id="cd01137">
    <property type="entry name" value="PsaA"/>
    <property type="match status" value="1"/>
</dbReference>
<dbReference type="Proteomes" id="UP000010716">
    <property type="component" value="Unassembled WGS sequence"/>
</dbReference>
<evidence type="ECO:0000313" key="9">
    <source>
        <dbReference type="EMBL" id="QZT33746.1"/>
    </source>
</evidence>
<evidence type="ECO:0000313" key="11">
    <source>
        <dbReference type="Proteomes" id="UP000825179"/>
    </source>
</evidence>
<evidence type="ECO:0000256" key="7">
    <source>
        <dbReference type="SAM" id="SignalP"/>
    </source>
</evidence>
<dbReference type="OrthoDB" id="9793396at2"/>
<feature type="chain" id="PRO_5044483292" evidence="7">
    <location>
        <begin position="27"/>
        <end position="320"/>
    </location>
</feature>
<dbReference type="EMBL" id="AFCE01000141">
    <property type="protein sequence ID" value="EGL82713.1"/>
    <property type="molecule type" value="Genomic_DNA"/>
</dbReference>
<gene>
    <name evidence="8" type="ORF">CathTA2_1799</name>
    <name evidence="9" type="ORF">HUR95_16245</name>
</gene>
<evidence type="ECO:0000313" key="10">
    <source>
        <dbReference type="Proteomes" id="UP000010716"/>
    </source>
</evidence>
<sequence>MPIKQRTSLLVLGLILMFSAALTGCAGDNEATPQPGQPQTEQGDGARADGEGLYIATSFSVLADIVQNIIGDRGQVEYVVPIGEEPHEYEPVPGDFRIISDADVFYVNGLDLEEWLEKIVSNVSETEIVPVSAGVTPIPLVGSEEETDPHAWLNPRHVITYVENITEDLIARDPQGEALYRQNAEQYIAQLEELDAWIEEQISQIPEKHRVIVLSENAFKYFGERYGFETEGIWEINSHEEGTPQQIARVVELISARQIPAVFVETTVDQRYMNRVAEEAGVRIAGEIYTDAVGPEGSGAETYIEMMKHNVNVFVEGLTP</sequence>
<dbReference type="PANTHER" id="PTHR42953">
    <property type="entry name" value="HIGH-AFFINITY ZINC UPTAKE SYSTEM PROTEIN ZNUA-RELATED"/>
    <property type="match status" value="1"/>
</dbReference>
<organism evidence="8 10">
    <name type="scientific">Caldalkalibacillus thermarum (strain TA2.A1)</name>
    <dbReference type="NCBI Taxonomy" id="986075"/>
    <lineage>
        <taxon>Bacteria</taxon>
        <taxon>Bacillati</taxon>
        <taxon>Bacillota</taxon>
        <taxon>Bacilli</taxon>
        <taxon>Bacillales</taxon>
        <taxon>Bacillaceae</taxon>
        <taxon>Caldalkalibacillus</taxon>
    </lineage>
</organism>
<evidence type="ECO:0000256" key="1">
    <source>
        <dbReference type="ARBA" id="ARBA00004196"/>
    </source>
</evidence>
<dbReference type="Gene3D" id="3.40.50.1980">
    <property type="entry name" value="Nitrogenase molybdenum iron protein domain"/>
    <property type="match status" value="2"/>
</dbReference>
<dbReference type="InterPro" id="IPR050492">
    <property type="entry name" value="Bact_metal-bind_prot9"/>
</dbReference>
<comment type="subcellular location">
    <subcellularLocation>
        <location evidence="1">Cell envelope</location>
    </subcellularLocation>
</comment>
<keyword evidence="3" id="KW-0479">Metal-binding</keyword>
<protein>
    <submittedName>
        <fullName evidence="8">ABC-type metal ion transporter, periplasmic subunit</fullName>
    </submittedName>
    <submittedName>
        <fullName evidence="9">Metal ABC transporter substrate-binding protein</fullName>
    </submittedName>
</protein>
<reference evidence="9 11" key="2">
    <citation type="journal article" date="2020" name="Extremophiles">
        <title>Genomic analysis of Caldalkalibacillus thermarum TA2.A1 reveals aerobic alkaliphilic metabolism and evolutionary hallmarks linking alkaliphilic bacteria and plant life.</title>
        <authorList>
            <person name="de Jong S.I."/>
            <person name="van den Broek M.A."/>
            <person name="Merkel A.Y."/>
            <person name="de la Torre Cortes P."/>
            <person name="Kalamorz F."/>
            <person name="Cook G.M."/>
            <person name="van Loosdrecht M.C.M."/>
            <person name="McMillan D.G.G."/>
        </authorList>
    </citation>
    <scope>NUCLEOTIDE SEQUENCE [LARGE SCALE GENOMIC DNA]</scope>
    <source>
        <strain evidence="9 11">TA2.A1</strain>
    </source>
</reference>
<evidence type="ECO:0000256" key="6">
    <source>
        <dbReference type="SAM" id="MobiDB-lite"/>
    </source>
</evidence>
<evidence type="ECO:0000256" key="2">
    <source>
        <dbReference type="ARBA" id="ARBA00022448"/>
    </source>
</evidence>
<keyword evidence="4 7" id="KW-0732">Signal</keyword>
<dbReference type="KEGG" id="cthu:HUR95_16245"/>